<sequence>MKGVNSDPKVDGMGIWGPIGGWGDAFLLIQLTAMTQNSNCRKRPNILITGGDDYGGFSGGGDRASPHQRRQFR</sequence>
<feature type="compositionally biased region" description="Gly residues" evidence="1">
    <location>
        <begin position="52"/>
        <end position="62"/>
    </location>
</feature>
<evidence type="ECO:0000313" key="3">
    <source>
        <dbReference type="Proteomes" id="UP000824120"/>
    </source>
</evidence>
<organism evidence="2 3">
    <name type="scientific">Solanum commersonii</name>
    <name type="common">Commerson's wild potato</name>
    <name type="synonym">Commerson's nightshade</name>
    <dbReference type="NCBI Taxonomy" id="4109"/>
    <lineage>
        <taxon>Eukaryota</taxon>
        <taxon>Viridiplantae</taxon>
        <taxon>Streptophyta</taxon>
        <taxon>Embryophyta</taxon>
        <taxon>Tracheophyta</taxon>
        <taxon>Spermatophyta</taxon>
        <taxon>Magnoliopsida</taxon>
        <taxon>eudicotyledons</taxon>
        <taxon>Gunneridae</taxon>
        <taxon>Pentapetalae</taxon>
        <taxon>asterids</taxon>
        <taxon>lamiids</taxon>
        <taxon>Solanales</taxon>
        <taxon>Solanaceae</taxon>
        <taxon>Solanoideae</taxon>
        <taxon>Solaneae</taxon>
        <taxon>Solanum</taxon>
    </lineage>
</organism>
<feature type="region of interest" description="Disordered" evidence="1">
    <location>
        <begin position="51"/>
        <end position="73"/>
    </location>
</feature>
<evidence type="ECO:0000256" key="1">
    <source>
        <dbReference type="SAM" id="MobiDB-lite"/>
    </source>
</evidence>
<dbReference type="AlphaFoldDB" id="A0A9J5ZYY2"/>
<accession>A0A9J5ZYY2</accession>
<protein>
    <submittedName>
        <fullName evidence="2">Uncharacterized protein</fullName>
    </submittedName>
</protein>
<keyword evidence="3" id="KW-1185">Reference proteome</keyword>
<name>A0A9J5ZYY2_SOLCO</name>
<evidence type="ECO:0000313" key="2">
    <source>
        <dbReference type="EMBL" id="KAG5617541.1"/>
    </source>
</evidence>
<dbReference type="Proteomes" id="UP000824120">
    <property type="component" value="Chromosome 3"/>
</dbReference>
<gene>
    <name evidence="2" type="ORF">H5410_017365</name>
</gene>
<reference evidence="2 3" key="1">
    <citation type="submission" date="2020-09" db="EMBL/GenBank/DDBJ databases">
        <title>De no assembly of potato wild relative species, Solanum commersonii.</title>
        <authorList>
            <person name="Cho K."/>
        </authorList>
    </citation>
    <scope>NUCLEOTIDE SEQUENCE [LARGE SCALE GENOMIC DNA]</scope>
    <source>
        <strain evidence="2">LZ3.2</strain>
        <tissue evidence="2">Leaf</tissue>
    </source>
</reference>
<comment type="caution">
    <text evidence="2">The sequence shown here is derived from an EMBL/GenBank/DDBJ whole genome shotgun (WGS) entry which is preliminary data.</text>
</comment>
<dbReference type="EMBL" id="JACXVP010000003">
    <property type="protein sequence ID" value="KAG5617541.1"/>
    <property type="molecule type" value="Genomic_DNA"/>
</dbReference>
<proteinExistence type="predicted"/>